<protein>
    <submittedName>
        <fullName evidence="2">Uncharacterized protein</fullName>
    </submittedName>
</protein>
<sequence length="81" mass="8951">MTEPPEQPRRLVVDRGGRVTAVPARPGRPNARRYLTPAAEQIIAHCYPGQVIAVVIERALRHMAIADGLLKPKPKNPRSQP</sequence>
<reference evidence="2 3" key="1">
    <citation type="submission" date="2017-09" db="EMBL/GenBank/DDBJ databases">
        <authorList>
            <person name="Lee N."/>
            <person name="Cho B.-K."/>
        </authorList>
    </citation>
    <scope>NUCLEOTIDE SEQUENCE [LARGE SCALE GENOMIC DNA]</scope>
    <source>
        <strain evidence="2 3">ATCC 27465</strain>
    </source>
</reference>
<dbReference type="OrthoDB" id="4336730at2"/>
<keyword evidence="4" id="KW-1185">Reference proteome</keyword>
<reference evidence="1 4" key="2">
    <citation type="submission" date="2020-08" db="EMBL/GenBank/DDBJ databases">
        <title>Genomic Encyclopedia of Type Strains, Phase III (KMG-III): the genomes of soil and plant-associated and newly described type strains.</title>
        <authorList>
            <person name="Whitman W."/>
        </authorList>
    </citation>
    <scope>NUCLEOTIDE SEQUENCE [LARGE SCALE GENOMIC DNA]</scope>
    <source>
        <strain evidence="1 4">CECT 3146</strain>
    </source>
</reference>
<dbReference type="KEGG" id="sspb:CP982_07635"/>
<proteinExistence type="predicted"/>
<dbReference type="EMBL" id="CP023690">
    <property type="protein sequence ID" value="QEV58604.1"/>
    <property type="molecule type" value="Genomic_DNA"/>
</dbReference>
<accession>A0A5P2X4H4</accession>
<dbReference type="EMBL" id="JACHJD010000018">
    <property type="protein sequence ID" value="MBB5108356.1"/>
    <property type="molecule type" value="Genomic_DNA"/>
</dbReference>
<dbReference type="RefSeq" id="WP_150509808.1">
    <property type="nucleotide sequence ID" value="NZ_BMSQ01000020.1"/>
</dbReference>
<evidence type="ECO:0000313" key="1">
    <source>
        <dbReference type="EMBL" id="MBB5108356.1"/>
    </source>
</evidence>
<dbReference type="Proteomes" id="UP000326505">
    <property type="component" value="Chromosome"/>
</dbReference>
<gene>
    <name evidence="2" type="ORF">CP982_07635</name>
    <name evidence="1" type="ORF">FHS40_007477</name>
</gene>
<name>A0A5P2X4H4_STRST</name>
<dbReference type="Proteomes" id="UP000549009">
    <property type="component" value="Unassembled WGS sequence"/>
</dbReference>
<dbReference type="AlphaFoldDB" id="A0A5P2X4H4"/>
<evidence type="ECO:0000313" key="4">
    <source>
        <dbReference type="Proteomes" id="UP000549009"/>
    </source>
</evidence>
<organism evidence="2 3">
    <name type="scientific">Streptomyces spectabilis</name>
    <dbReference type="NCBI Taxonomy" id="68270"/>
    <lineage>
        <taxon>Bacteria</taxon>
        <taxon>Bacillati</taxon>
        <taxon>Actinomycetota</taxon>
        <taxon>Actinomycetes</taxon>
        <taxon>Kitasatosporales</taxon>
        <taxon>Streptomycetaceae</taxon>
        <taxon>Streptomyces</taxon>
    </lineage>
</organism>
<evidence type="ECO:0000313" key="2">
    <source>
        <dbReference type="EMBL" id="QEV58604.1"/>
    </source>
</evidence>
<evidence type="ECO:0000313" key="3">
    <source>
        <dbReference type="Proteomes" id="UP000326505"/>
    </source>
</evidence>